<organism evidence="2 3">
    <name type="scientific">Candidatus Kaiserbacteria bacterium RIFCSPHIGHO2_01_FULL_56_24</name>
    <dbReference type="NCBI Taxonomy" id="1798487"/>
    <lineage>
        <taxon>Bacteria</taxon>
        <taxon>Candidatus Kaiseribacteriota</taxon>
    </lineage>
</organism>
<feature type="compositionally biased region" description="Polar residues" evidence="1">
    <location>
        <begin position="330"/>
        <end position="348"/>
    </location>
</feature>
<sequence>MRGASIVGAVFILAFLSVTAITLDALSLNNSVSQTAATAATAKTPDATSGAAKEESPITRECQIGYDYVVKLNNDGVPTIYIADAKESDQIALQPTVGNRCPNKASSPDSAPIDGTASDRLCHNTDPRRWYCQVTVCKKVVQKILVSGKTEEKTVEKCMLVKKKIPVGKALDAKEEQDGANKAALDTALTSKSAKEVSDAKEFLSGGTSSSNEGVLQSFKDQQATYEAQKKEADAALIAAQEKRAALIKSWGISSTTCKLAPDDIAKGLPCYQYKIEVAAADKEVAAAVARKEELAVQSQRLAEVKVVLQPSSVYGPANPNSSGPSSPSEIANENSSISTTFGSNNPGPGTGGCAPNDFYCIFMKNNTGQPGPSSGDVYACQHNDQAACMRVSGGPGGAGAYGGYGAYPSGGNQPCGAQQQQGGLIGTIISLFKKSNASNGSGCVNGVPVPSCTLTASPTNIAAGGQSVQLSWQSQNAYSATLSNTGSVAVQGSTTVTPQTTTTYTLSLGGYVDNQTGRQLQGQCATQVTVGGTGGDSSGGTPKAQISCQPQTADVGMSVALSFACQNSLASSGTGFSTGNQMSGSATPVITAPTIGSDTVTYGLTCSNQGKTDTAQCTVQINKVSIVLIANPKNVKAGGEANIGWITSGMDSCVISSPTLAGFTAENANNTDVSGVAKTPQLSQDAAFLLSCTTKAGGTKTASTTVQVN</sequence>
<dbReference type="Proteomes" id="UP000176377">
    <property type="component" value="Unassembled WGS sequence"/>
</dbReference>
<name>A0A1F6DAY2_9BACT</name>
<accession>A0A1F6DAY2</accession>
<feature type="compositionally biased region" description="Low complexity" evidence="1">
    <location>
        <begin position="316"/>
        <end position="329"/>
    </location>
</feature>
<proteinExistence type="predicted"/>
<protein>
    <submittedName>
        <fullName evidence="2">Uncharacterized protein</fullName>
    </submittedName>
</protein>
<evidence type="ECO:0000313" key="2">
    <source>
        <dbReference type="EMBL" id="OGG58566.1"/>
    </source>
</evidence>
<reference evidence="2 3" key="1">
    <citation type="journal article" date="2016" name="Nat. Commun.">
        <title>Thousands of microbial genomes shed light on interconnected biogeochemical processes in an aquifer system.</title>
        <authorList>
            <person name="Anantharaman K."/>
            <person name="Brown C.T."/>
            <person name="Hug L.A."/>
            <person name="Sharon I."/>
            <person name="Castelle C.J."/>
            <person name="Probst A.J."/>
            <person name="Thomas B.C."/>
            <person name="Singh A."/>
            <person name="Wilkins M.J."/>
            <person name="Karaoz U."/>
            <person name="Brodie E.L."/>
            <person name="Williams K.H."/>
            <person name="Hubbard S.S."/>
            <person name="Banfield J.F."/>
        </authorList>
    </citation>
    <scope>NUCLEOTIDE SEQUENCE [LARGE SCALE GENOMIC DNA]</scope>
</reference>
<dbReference type="AlphaFoldDB" id="A0A1F6DAY2"/>
<dbReference type="EMBL" id="MFLA01000032">
    <property type="protein sequence ID" value="OGG58566.1"/>
    <property type="molecule type" value="Genomic_DNA"/>
</dbReference>
<comment type="caution">
    <text evidence="2">The sequence shown here is derived from an EMBL/GenBank/DDBJ whole genome shotgun (WGS) entry which is preliminary data.</text>
</comment>
<feature type="region of interest" description="Disordered" evidence="1">
    <location>
        <begin position="314"/>
        <end position="348"/>
    </location>
</feature>
<gene>
    <name evidence="2" type="ORF">A2765_02470</name>
</gene>
<evidence type="ECO:0000256" key="1">
    <source>
        <dbReference type="SAM" id="MobiDB-lite"/>
    </source>
</evidence>
<evidence type="ECO:0000313" key="3">
    <source>
        <dbReference type="Proteomes" id="UP000176377"/>
    </source>
</evidence>